<proteinExistence type="predicted"/>
<reference evidence="1" key="1">
    <citation type="submission" date="2025-08" db="UniProtKB">
        <authorList>
            <consortium name="Ensembl"/>
        </authorList>
    </citation>
    <scope>IDENTIFICATION</scope>
</reference>
<sequence length="61" mass="6748">MGHQAIMRTILVVKVEMAFPAMNMMQRFLGICLRGLKATSQPFTRILSVSCTLVSSTCLSK</sequence>
<evidence type="ECO:0000313" key="2">
    <source>
        <dbReference type="Proteomes" id="UP000694422"/>
    </source>
</evidence>
<dbReference type="AlphaFoldDB" id="A0A8C9PTP7"/>
<protein>
    <submittedName>
        <fullName evidence="1">Uncharacterized protein</fullName>
    </submittedName>
</protein>
<keyword evidence="2" id="KW-1185">Reference proteome</keyword>
<accession>A0A8C9PTP7</accession>
<evidence type="ECO:0000313" key="1">
    <source>
        <dbReference type="Ensembl" id="ENSSDAP00000013316.1"/>
    </source>
</evidence>
<organism evidence="1 2">
    <name type="scientific">Spermophilus dauricus</name>
    <name type="common">Daurian ground squirrel</name>
    <dbReference type="NCBI Taxonomy" id="99837"/>
    <lineage>
        <taxon>Eukaryota</taxon>
        <taxon>Metazoa</taxon>
        <taxon>Chordata</taxon>
        <taxon>Craniata</taxon>
        <taxon>Vertebrata</taxon>
        <taxon>Euteleostomi</taxon>
        <taxon>Mammalia</taxon>
        <taxon>Eutheria</taxon>
        <taxon>Euarchontoglires</taxon>
        <taxon>Glires</taxon>
        <taxon>Rodentia</taxon>
        <taxon>Sciuromorpha</taxon>
        <taxon>Sciuridae</taxon>
        <taxon>Xerinae</taxon>
        <taxon>Marmotini</taxon>
        <taxon>Spermophilus</taxon>
    </lineage>
</organism>
<reference evidence="1" key="2">
    <citation type="submission" date="2025-09" db="UniProtKB">
        <authorList>
            <consortium name="Ensembl"/>
        </authorList>
    </citation>
    <scope>IDENTIFICATION</scope>
</reference>
<dbReference type="Proteomes" id="UP000694422">
    <property type="component" value="Unplaced"/>
</dbReference>
<dbReference type="Ensembl" id="ENSSDAT00000015096.1">
    <property type="protein sequence ID" value="ENSSDAP00000013316.1"/>
    <property type="gene ID" value="ENSSDAG00000012033.1"/>
</dbReference>
<name>A0A8C9PTP7_SPEDA</name>